<keyword evidence="1" id="KW-0812">Transmembrane</keyword>
<dbReference type="AlphaFoldDB" id="A0A7S2UBI7"/>
<keyword evidence="1" id="KW-0472">Membrane</keyword>
<reference evidence="2" key="1">
    <citation type="submission" date="2021-01" db="EMBL/GenBank/DDBJ databases">
        <authorList>
            <person name="Corre E."/>
            <person name="Pelletier E."/>
            <person name="Niang G."/>
            <person name="Scheremetjew M."/>
            <person name="Finn R."/>
            <person name="Kale V."/>
            <person name="Holt S."/>
            <person name="Cochrane G."/>
            <person name="Meng A."/>
            <person name="Brown T."/>
            <person name="Cohen L."/>
        </authorList>
    </citation>
    <scope>NUCLEOTIDE SEQUENCE</scope>
    <source>
        <strain evidence="2">CCMP2084</strain>
    </source>
</reference>
<gene>
    <name evidence="2" type="ORF">ASEP1449_LOCUS4178</name>
</gene>
<accession>A0A7S2UBI7</accession>
<name>A0A7S2UBI7_9STRA</name>
<protein>
    <recommendedName>
        <fullName evidence="3">EF-hand domain-containing protein</fullName>
    </recommendedName>
</protein>
<proteinExistence type="predicted"/>
<evidence type="ECO:0000313" key="2">
    <source>
        <dbReference type="EMBL" id="CAD9812353.1"/>
    </source>
</evidence>
<organism evidence="2">
    <name type="scientific">Attheya septentrionalis</name>
    <dbReference type="NCBI Taxonomy" id="420275"/>
    <lineage>
        <taxon>Eukaryota</taxon>
        <taxon>Sar</taxon>
        <taxon>Stramenopiles</taxon>
        <taxon>Ochrophyta</taxon>
        <taxon>Bacillariophyta</taxon>
        <taxon>Coscinodiscophyceae</taxon>
        <taxon>Chaetocerotophycidae</taxon>
        <taxon>Chaetocerotales</taxon>
        <taxon>Attheyaceae</taxon>
        <taxon>Attheya</taxon>
    </lineage>
</organism>
<feature type="transmembrane region" description="Helical" evidence="1">
    <location>
        <begin position="87"/>
        <end position="103"/>
    </location>
</feature>
<dbReference type="EMBL" id="HBHQ01006212">
    <property type="protein sequence ID" value="CAD9812353.1"/>
    <property type="molecule type" value="Transcribed_RNA"/>
</dbReference>
<keyword evidence="1" id="KW-1133">Transmembrane helix</keyword>
<evidence type="ECO:0008006" key="3">
    <source>
        <dbReference type="Google" id="ProtNLM"/>
    </source>
</evidence>
<sequence length="277" mass="32287">MNDVKSAVRRRVVTASVKHYYNSTDFDGDDLAEQMRHELQHEERDDKSKHSSRRSYCGWKPTWLDMVAAIAVSLGMVLLNITEWTVVYAHSLFTAIFGVYASYQQRRLTDLGSVRKLQNELRRETNGLMEENVNLHLHVNELNDSVYQVQQVELDLQRISRTSQGNIRRLVHISRAQQDIHEKMKKRLRAKVVQNIMAIVVESDRDGDLKLSPREVESLIIRLGMMDGVAFDEVRFRQYLTPTPTMDILMGLFRLILNEEEDEEDTIFQLNPEQLNL</sequence>
<evidence type="ECO:0000256" key="1">
    <source>
        <dbReference type="SAM" id="Phobius"/>
    </source>
</evidence>
<feature type="transmembrane region" description="Helical" evidence="1">
    <location>
        <begin position="63"/>
        <end position="81"/>
    </location>
</feature>